<evidence type="ECO:0000256" key="5">
    <source>
        <dbReference type="ARBA" id="ARBA00022723"/>
    </source>
</evidence>
<keyword evidence="10" id="KW-0030">Aminoacyl-tRNA synthetase</keyword>
<dbReference type="PRINTS" id="PR01047">
    <property type="entry name" value="TRNASYNTHTHR"/>
</dbReference>
<keyword evidence="6" id="KW-0547">Nucleotide-binding</keyword>
<dbReference type="InterPro" id="IPR045864">
    <property type="entry name" value="aa-tRNA-synth_II/BPL/LPL"/>
</dbReference>
<evidence type="ECO:0000256" key="4">
    <source>
        <dbReference type="ARBA" id="ARBA00022598"/>
    </source>
</evidence>
<dbReference type="PANTHER" id="PTHR11451">
    <property type="entry name" value="THREONINE-TRNA LIGASE"/>
    <property type="match status" value="1"/>
</dbReference>
<dbReference type="InterPro" id="IPR002320">
    <property type="entry name" value="Thr-tRNA-ligase_IIa"/>
</dbReference>
<evidence type="ECO:0000313" key="14">
    <source>
        <dbReference type="EMBL" id="WIM95527.1"/>
    </source>
</evidence>
<keyword evidence="7" id="KW-0862">Zinc</keyword>
<keyword evidence="4 14" id="KW-0436">Ligase</keyword>
<dbReference type="InterPro" id="IPR036621">
    <property type="entry name" value="Anticodon-bd_dom_sf"/>
</dbReference>
<reference evidence="14 15" key="1">
    <citation type="submission" date="2023-06" db="EMBL/GenBank/DDBJ databases">
        <authorList>
            <person name="Yushchuk O."/>
            <person name="Binda E."/>
            <person name="Ruckert-Reed C."/>
            <person name="Fedorenko V."/>
            <person name="Kalinowski J."/>
            <person name="Marinelli F."/>
        </authorList>
    </citation>
    <scope>NUCLEOTIDE SEQUENCE [LARGE SCALE GENOMIC DNA]</scope>
    <source>
        <strain evidence="14 15">NRRL 3884</strain>
    </source>
</reference>
<evidence type="ECO:0000259" key="13">
    <source>
        <dbReference type="PROSITE" id="PS50862"/>
    </source>
</evidence>
<evidence type="ECO:0000256" key="10">
    <source>
        <dbReference type="ARBA" id="ARBA00023146"/>
    </source>
</evidence>
<keyword evidence="15" id="KW-1185">Reference proteome</keyword>
<dbReference type="PROSITE" id="PS50862">
    <property type="entry name" value="AA_TRNA_LIGASE_II"/>
    <property type="match status" value="1"/>
</dbReference>
<dbReference type="GO" id="GO:0004829">
    <property type="term" value="F:threonine-tRNA ligase activity"/>
    <property type="evidence" value="ECO:0007669"/>
    <property type="project" value="UniProtKB-EC"/>
</dbReference>
<organism evidence="14 15">
    <name type="scientific">Actinoplanes oblitus</name>
    <dbReference type="NCBI Taxonomy" id="3040509"/>
    <lineage>
        <taxon>Bacteria</taxon>
        <taxon>Bacillati</taxon>
        <taxon>Actinomycetota</taxon>
        <taxon>Actinomycetes</taxon>
        <taxon>Micromonosporales</taxon>
        <taxon>Micromonosporaceae</taxon>
        <taxon>Actinoplanes</taxon>
    </lineage>
</organism>
<dbReference type="Pfam" id="PF03129">
    <property type="entry name" value="HGTP_anticodon"/>
    <property type="match status" value="1"/>
</dbReference>
<name>A0ABY8WDF3_9ACTN</name>
<dbReference type="InterPro" id="IPR033728">
    <property type="entry name" value="ThrRS_core"/>
</dbReference>
<comment type="catalytic activity">
    <reaction evidence="11">
        <text>tRNA(Thr) + L-threonine + ATP = L-threonyl-tRNA(Thr) + AMP + diphosphate + H(+)</text>
        <dbReference type="Rhea" id="RHEA:24624"/>
        <dbReference type="Rhea" id="RHEA-COMP:9670"/>
        <dbReference type="Rhea" id="RHEA-COMP:9704"/>
        <dbReference type="ChEBI" id="CHEBI:15378"/>
        <dbReference type="ChEBI" id="CHEBI:30616"/>
        <dbReference type="ChEBI" id="CHEBI:33019"/>
        <dbReference type="ChEBI" id="CHEBI:57926"/>
        <dbReference type="ChEBI" id="CHEBI:78442"/>
        <dbReference type="ChEBI" id="CHEBI:78534"/>
        <dbReference type="ChEBI" id="CHEBI:456215"/>
        <dbReference type="EC" id="6.1.1.3"/>
    </reaction>
</comment>
<keyword evidence="8" id="KW-0067">ATP-binding</keyword>
<evidence type="ECO:0000256" key="1">
    <source>
        <dbReference type="ARBA" id="ARBA00008226"/>
    </source>
</evidence>
<evidence type="ECO:0000256" key="7">
    <source>
        <dbReference type="ARBA" id="ARBA00022833"/>
    </source>
</evidence>
<evidence type="ECO:0000256" key="3">
    <source>
        <dbReference type="ARBA" id="ARBA00022490"/>
    </source>
</evidence>
<evidence type="ECO:0000256" key="8">
    <source>
        <dbReference type="ARBA" id="ARBA00022840"/>
    </source>
</evidence>
<dbReference type="RefSeq" id="WP_284916844.1">
    <property type="nucleotide sequence ID" value="NZ_CP126980.1"/>
</dbReference>
<dbReference type="EC" id="6.1.1.3" evidence="2 12"/>
<dbReference type="EMBL" id="CP126980">
    <property type="protein sequence ID" value="WIM95527.1"/>
    <property type="molecule type" value="Genomic_DNA"/>
</dbReference>
<dbReference type="CDD" id="cd00771">
    <property type="entry name" value="ThrRS_core"/>
    <property type="match status" value="1"/>
</dbReference>
<keyword evidence="5" id="KW-0479">Metal-binding</keyword>
<feature type="domain" description="Aminoacyl-transfer RNA synthetases class-II family profile" evidence="13">
    <location>
        <begin position="29"/>
        <end position="298"/>
    </location>
</feature>
<dbReference type="InterPro" id="IPR006195">
    <property type="entry name" value="aa-tRNA-synth_II"/>
</dbReference>
<dbReference type="InterPro" id="IPR002314">
    <property type="entry name" value="aa-tRNA-synt_IIb"/>
</dbReference>
<keyword evidence="3" id="KW-0963">Cytoplasm</keyword>
<evidence type="ECO:0000256" key="11">
    <source>
        <dbReference type="ARBA" id="ARBA00049515"/>
    </source>
</evidence>
<evidence type="ECO:0000256" key="9">
    <source>
        <dbReference type="ARBA" id="ARBA00022917"/>
    </source>
</evidence>
<dbReference type="Gene3D" id="3.40.50.800">
    <property type="entry name" value="Anticodon-binding domain"/>
    <property type="match status" value="1"/>
</dbReference>
<dbReference type="NCBIfam" id="TIGR00418">
    <property type="entry name" value="thrS"/>
    <property type="match status" value="1"/>
</dbReference>
<evidence type="ECO:0000313" key="15">
    <source>
        <dbReference type="Proteomes" id="UP001240150"/>
    </source>
</evidence>
<dbReference type="SUPFAM" id="SSF52954">
    <property type="entry name" value="Class II aaRS ABD-related"/>
    <property type="match status" value="1"/>
</dbReference>
<comment type="similarity">
    <text evidence="1">Belongs to the class-II aminoacyl-tRNA synthetase family.</text>
</comment>
<sequence length="400" mass="43449">MIDHRRLGRELDLFDSDPLIGAGLPFWLPAGAAARHEVESYLHELERRNGYQHVYSPVMGKRQMYELSGHWANFADDMFPPMPVGDDELVLRPSMCPHHALIFKARQRSYRDLPLRVAELGQMYRQERSGVLGGLSRVRSIALNDAHLFCAPEQAAAEVAGVLRLMREAHAALGLRPASYRLSLRGPGKDYGGSEQGWAASERLLRGALADEGFAYAVAPGEAAFYGPKIDVQVRDAAGREWTIATVQIDDHQPQRFGLSYIDASGAKARPVMVHRSLAGSMERLFGQLIEEHGGAFPVWYAPVQVAVLPVGAESSFAASAVAAGLRAAELRDGSLGARIRAAAKVPYLAVIGAREAEAGLVSLRLRDGRRLDPMPEAAAIALISAVAAARKPDQLLLNP</sequence>
<keyword evidence="9" id="KW-0648">Protein biosynthesis</keyword>
<dbReference type="InterPro" id="IPR004154">
    <property type="entry name" value="Anticodon-bd"/>
</dbReference>
<evidence type="ECO:0000256" key="6">
    <source>
        <dbReference type="ARBA" id="ARBA00022741"/>
    </source>
</evidence>
<protein>
    <recommendedName>
        <fullName evidence="2 12">Threonine--tRNA ligase</fullName>
        <ecNumber evidence="2 12">6.1.1.3</ecNumber>
    </recommendedName>
</protein>
<accession>A0ABY8WDF3</accession>
<proteinExistence type="inferred from homology"/>
<evidence type="ECO:0000256" key="2">
    <source>
        <dbReference type="ARBA" id="ARBA00013163"/>
    </source>
</evidence>
<dbReference type="PANTHER" id="PTHR11451:SF56">
    <property type="entry name" value="THREONINE--TRNA LIGASE 1"/>
    <property type="match status" value="1"/>
</dbReference>
<gene>
    <name evidence="14" type="primary">thrS</name>
    <name evidence="14" type="ORF">ACTOB_007643</name>
</gene>
<dbReference type="Pfam" id="PF00587">
    <property type="entry name" value="tRNA-synt_2b"/>
    <property type="match status" value="1"/>
</dbReference>
<evidence type="ECO:0000256" key="12">
    <source>
        <dbReference type="NCBIfam" id="TIGR00418"/>
    </source>
</evidence>
<dbReference type="Gene3D" id="3.30.930.10">
    <property type="entry name" value="Bira Bifunctional Protein, Domain 2"/>
    <property type="match status" value="1"/>
</dbReference>
<dbReference type="Proteomes" id="UP001240150">
    <property type="component" value="Chromosome"/>
</dbReference>
<dbReference type="SUPFAM" id="SSF55681">
    <property type="entry name" value="Class II aaRS and biotin synthetases"/>
    <property type="match status" value="1"/>
</dbReference>